<dbReference type="KEGG" id="vcn:VOLCADRAFT_121105"/>
<dbReference type="Proteomes" id="UP000001058">
    <property type="component" value="Unassembled WGS sequence"/>
</dbReference>
<proteinExistence type="predicted"/>
<sequence>MELRPRSGRFQTKSAIAENNNLFQGTNRQVAGPRLEVRPAGASQQSGQHLGLEPLGGNLGNSMRPEAGATSAPMDGVAAAASTFALPPPAPAPPPLPRQRLRPGSIDAAPAFPHNDLTVIKYQLFTAAGRALPPSSRAQLEAAAELLEAAATARAAAAAAATQRSAAAAGAGDGAFEDATGGTADATAAPDVMEMSQQQQQQPPSQSQGLALPTPTQEPMDMSQPQPQPQPAQGQEESQHRVGPHGDVLPAEPHQPPGDSLLLPDYASWPLLRLRTLDGPKTAFVAPSMVDQPRNACVRHVYDVLW</sequence>
<protein>
    <submittedName>
        <fullName evidence="2">Uncharacterized protein</fullName>
    </submittedName>
</protein>
<feature type="region of interest" description="Disordered" evidence="1">
    <location>
        <begin position="1"/>
        <end position="72"/>
    </location>
</feature>
<feature type="region of interest" description="Disordered" evidence="1">
    <location>
        <begin position="192"/>
        <end position="261"/>
    </location>
</feature>
<reference evidence="2 3" key="1">
    <citation type="journal article" date="2010" name="Science">
        <title>Genomic analysis of organismal complexity in the multicellular green alga Volvox carteri.</title>
        <authorList>
            <person name="Prochnik S.E."/>
            <person name="Umen J."/>
            <person name="Nedelcu A.M."/>
            <person name="Hallmann A."/>
            <person name="Miller S.M."/>
            <person name="Nishii I."/>
            <person name="Ferris P."/>
            <person name="Kuo A."/>
            <person name="Mitros T."/>
            <person name="Fritz-Laylin L.K."/>
            <person name="Hellsten U."/>
            <person name="Chapman J."/>
            <person name="Simakov O."/>
            <person name="Rensing S.A."/>
            <person name="Terry A."/>
            <person name="Pangilinan J."/>
            <person name="Kapitonov V."/>
            <person name="Jurka J."/>
            <person name="Salamov A."/>
            <person name="Shapiro H."/>
            <person name="Schmutz J."/>
            <person name="Grimwood J."/>
            <person name="Lindquist E."/>
            <person name="Lucas S."/>
            <person name="Grigoriev I.V."/>
            <person name="Schmitt R."/>
            <person name="Kirk D."/>
            <person name="Rokhsar D.S."/>
        </authorList>
    </citation>
    <scope>NUCLEOTIDE SEQUENCE [LARGE SCALE GENOMIC DNA]</scope>
    <source>
        <strain evidence="3">f. Nagariensis / Eve</strain>
    </source>
</reference>
<feature type="compositionally biased region" description="Low complexity" evidence="1">
    <location>
        <begin position="196"/>
        <end position="208"/>
    </location>
</feature>
<accession>D8U2G6</accession>
<gene>
    <name evidence="2" type="ORF">VOLCADRAFT_121105</name>
</gene>
<keyword evidence="3" id="KW-1185">Reference proteome</keyword>
<dbReference type="RefSeq" id="XP_002952880.1">
    <property type="nucleotide sequence ID" value="XM_002952834.1"/>
</dbReference>
<feature type="compositionally biased region" description="Low complexity" evidence="1">
    <location>
        <begin position="217"/>
        <end position="236"/>
    </location>
</feature>
<organism evidence="3">
    <name type="scientific">Volvox carteri f. nagariensis</name>
    <dbReference type="NCBI Taxonomy" id="3068"/>
    <lineage>
        <taxon>Eukaryota</taxon>
        <taxon>Viridiplantae</taxon>
        <taxon>Chlorophyta</taxon>
        <taxon>core chlorophytes</taxon>
        <taxon>Chlorophyceae</taxon>
        <taxon>CS clade</taxon>
        <taxon>Chlamydomonadales</taxon>
        <taxon>Volvocaceae</taxon>
        <taxon>Volvox</taxon>
    </lineage>
</organism>
<dbReference type="EMBL" id="GL378353">
    <property type="protein sequence ID" value="EFJ46130.1"/>
    <property type="molecule type" value="Genomic_DNA"/>
</dbReference>
<evidence type="ECO:0000256" key="1">
    <source>
        <dbReference type="SAM" id="MobiDB-lite"/>
    </source>
</evidence>
<dbReference type="InParanoid" id="D8U2G6"/>
<dbReference type="GeneID" id="9627546"/>
<feature type="compositionally biased region" description="Polar residues" evidence="1">
    <location>
        <begin position="9"/>
        <end position="29"/>
    </location>
</feature>
<dbReference type="OrthoDB" id="551072at2759"/>
<evidence type="ECO:0000313" key="3">
    <source>
        <dbReference type="Proteomes" id="UP000001058"/>
    </source>
</evidence>
<name>D8U2G6_VOLCA</name>
<evidence type="ECO:0000313" key="2">
    <source>
        <dbReference type="EMBL" id="EFJ46130.1"/>
    </source>
</evidence>
<dbReference type="AlphaFoldDB" id="D8U2G6"/>